<dbReference type="Gene3D" id="1.10.8.60">
    <property type="match status" value="1"/>
</dbReference>
<keyword evidence="6" id="KW-1185">Reference proteome</keyword>
<evidence type="ECO:0000256" key="3">
    <source>
        <dbReference type="ARBA" id="ARBA00022840"/>
    </source>
</evidence>
<gene>
    <name evidence="5" type="ORF">H8S77_10045</name>
</gene>
<dbReference type="InterPro" id="IPR050221">
    <property type="entry name" value="26S_Proteasome_ATPase"/>
</dbReference>
<dbReference type="Gene3D" id="3.40.50.300">
    <property type="entry name" value="P-loop containing nucleotide triphosphate hydrolases"/>
    <property type="match status" value="1"/>
</dbReference>
<evidence type="ECO:0000259" key="4">
    <source>
        <dbReference type="SMART" id="SM00382"/>
    </source>
</evidence>
<accession>A0ABR7E0C3</accession>
<protein>
    <submittedName>
        <fullName evidence="5">ATP-binding protein</fullName>
    </submittedName>
</protein>
<evidence type="ECO:0000256" key="1">
    <source>
        <dbReference type="ARBA" id="ARBA00006914"/>
    </source>
</evidence>
<keyword evidence="2" id="KW-0547">Nucleotide-binding</keyword>
<dbReference type="SUPFAM" id="SSF52540">
    <property type="entry name" value="P-loop containing nucleoside triphosphate hydrolases"/>
    <property type="match status" value="1"/>
</dbReference>
<organism evidence="5 6">
    <name type="scientific">Parabacteroides segnis</name>
    <dbReference type="NCBI Taxonomy" id="2763058"/>
    <lineage>
        <taxon>Bacteria</taxon>
        <taxon>Pseudomonadati</taxon>
        <taxon>Bacteroidota</taxon>
        <taxon>Bacteroidia</taxon>
        <taxon>Bacteroidales</taxon>
        <taxon>Tannerellaceae</taxon>
        <taxon>Parabacteroides</taxon>
    </lineage>
</organism>
<dbReference type="InterPro" id="IPR003959">
    <property type="entry name" value="ATPase_AAA_core"/>
</dbReference>
<dbReference type="PANTHER" id="PTHR23073">
    <property type="entry name" value="26S PROTEASOME REGULATORY SUBUNIT"/>
    <property type="match status" value="1"/>
</dbReference>
<feature type="domain" description="AAA+ ATPase" evidence="4">
    <location>
        <begin position="225"/>
        <end position="357"/>
    </location>
</feature>
<name>A0ABR7E0C3_9BACT</name>
<dbReference type="RefSeq" id="WP_186959307.1">
    <property type="nucleotide sequence ID" value="NZ_JACOOI010000009.1"/>
</dbReference>
<evidence type="ECO:0000256" key="2">
    <source>
        <dbReference type="ARBA" id="ARBA00022741"/>
    </source>
</evidence>
<sequence length="428" mass="49359">MREYIEWFNQVLTVAIQLYFHQESEYKQLKDVYPPRNGWMEAVTGQTDTNFEERIVIMLALMPHICPQILDIFFVQNKNFDRQYTEFGGWKGLSHGGFLPTGETASFILAGEDVEKRKEVIHMFSKSHWFYGKNILRLEGAGEGEPLLSSQLRVSEEFLSRVQLDVEYKPDYTTGFPAKRITTELNWEDMVLDYQVTTELEEINTWISSGKTIMEDWGLSRILKAGYRSLFYGPPGTGKTLAATLLGKKNNMDVYRIDLSMIVSKYIGETEKNLAKVFDLAENRNWILFFDEADALFGKRTSTNTSNDRHANQEVAYLLQRIEDFPGMVILATNLRSNIDEAFSRRFQSVIYFPMPTEELRAEIWRKMLKGWPENVDEDLITMAARTELSGGSIANVVRRCALATVNQKNQSLDKLILKNALQKEKLK</sequence>
<dbReference type="CDD" id="cd19481">
    <property type="entry name" value="RecA-like_protease"/>
    <property type="match status" value="1"/>
</dbReference>
<dbReference type="Proteomes" id="UP000644010">
    <property type="component" value="Unassembled WGS sequence"/>
</dbReference>
<dbReference type="Pfam" id="PF00004">
    <property type="entry name" value="AAA"/>
    <property type="match status" value="1"/>
</dbReference>
<comment type="caution">
    <text evidence="5">The sequence shown here is derived from an EMBL/GenBank/DDBJ whole genome shotgun (WGS) entry which is preliminary data.</text>
</comment>
<proteinExistence type="inferred from homology"/>
<comment type="similarity">
    <text evidence="1">Belongs to the AAA ATPase family.</text>
</comment>
<dbReference type="SMART" id="SM00382">
    <property type="entry name" value="AAA"/>
    <property type="match status" value="1"/>
</dbReference>
<keyword evidence="3 5" id="KW-0067">ATP-binding</keyword>
<dbReference type="GO" id="GO:0005524">
    <property type="term" value="F:ATP binding"/>
    <property type="evidence" value="ECO:0007669"/>
    <property type="project" value="UniProtKB-KW"/>
</dbReference>
<evidence type="ECO:0000313" key="5">
    <source>
        <dbReference type="EMBL" id="MBC5643226.1"/>
    </source>
</evidence>
<dbReference type="InterPro" id="IPR027417">
    <property type="entry name" value="P-loop_NTPase"/>
</dbReference>
<dbReference type="InterPro" id="IPR003593">
    <property type="entry name" value="AAA+_ATPase"/>
</dbReference>
<evidence type="ECO:0000313" key="6">
    <source>
        <dbReference type="Proteomes" id="UP000644010"/>
    </source>
</evidence>
<dbReference type="EMBL" id="JACOOI010000009">
    <property type="protein sequence ID" value="MBC5643226.1"/>
    <property type="molecule type" value="Genomic_DNA"/>
</dbReference>
<reference evidence="5 6" key="1">
    <citation type="submission" date="2020-08" db="EMBL/GenBank/DDBJ databases">
        <title>Genome public.</title>
        <authorList>
            <person name="Liu C."/>
            <person name="Sun Q."/>
        </authorList>
    </citation>
    <scope>NUCLEOTIDE SEQUENCE [LARGE SCALE GENOMIC DNA]</scope>
    <source>
        <strain evidence="5 6">BX2</strain>
    </source>
</reference>